<evidence type="ECO:0000256" key="7">
    <source>
        <dbReference type="SAM" id="SignalP"/>
    </source>
</evidence>
<protein>
    <submittedName>
        <fullName evidence="10">Probable global transcription activator SNF2L2</fullName>
    </submittedName>
</protein>
<comment type="similarity">
    <text evidence="2">Belongs to the SNF2/RAD54 helicase family.</text>
</comment>
<dbReference type="InterPro" id="IPR037259">
    <property type="entry name" value="BRK_sf"/>
</dbReference>
<evidence type="ECO:0000256" key="4">
    <source>
        <dbReference type="ARBA" id="ARBA00023163"/>
    </source>
</evidence>
<proteinExistence type="inferred from homology"/>
<dbReference type="InterPro" id="IPR006576">
    <property type="entry name" value="BRK_domain"/>
</dbReference>
<feature type="compositionally biased region" description="Basic and acidic residues" evidence="6">
    <location>
        <begin position="101"/>
        <end position="111"/>
    </location>
</feature>
<keyword evidence="7" id="KW-0732">Signal</keyword>
<evidence type="ECO:0000313" key="10">
    <source>
        <dbReference type="RefSeq" id="XP_010777579.1"/>
    </source>
</evidence>
<dbReference type="OrthoDB" id="6017at2759"/>
<feature type="region of interest" description="Disordered" evidence="6">
    <location>
        <begin position="20"/>
        <end position="43"/>
    </location>
</feature>
<dbReference type="Proteomes" id="UP000504611">
    <property type="component" value="Unplaced"/>
</dbReference>
<name>A0A6I9NIW5_9TELE</name>
<feature type="compositionally biased region" description="Acidic residues" evidence="6">
    <location>
        <begin position="87"/>
        <end position="100"/>
    </location>
</feature>
<keyword evidence="9" id="KW-1185">Reference proteome</keyword>
<dbReference type="AlphaFoldDB" id="A0A6I9NIW5"/>
<evidence type="ECO:0000313" key="9">
    <source>
        <dbReference type="Proteomes" id="UP000504611"/>
    </source>
</evidence>
<feature type="domain" description="BRK" evidence="8">
    <location>
        <begin position="41"/>
        <end position="85"/>
    </location>
</feature>
<feature type="chain" id="PRO_5027051889" evidence="7">
    <location>
        <begin position="17"/>
        <end position="204"/>
    </location>
</feature>
<reference evidence="10" key="1">
    <citation type="submission" date="2025-08" db="UniProtKB">
        <authorList>
            <consortium name="RefSeq"/>
        </authorList>
    </citation>
    <scope>IDENTIFICATION</scope>
    <source>
        <tissue evidence="10">Muscle</tissue>
    </source>
</reference>
<keyword evidence="4" id="KW-0804">Transcription</keyword>
<dbReference type="GO" id="GO:0005634">
    <property type="term" value="C:nucleus"/>
    <property type="evidence" value="ECO:0007669"/>
    <property type="project" value="UniProtKB-SubCell"/>
</dbReference>
<dbReference type="Pfam" id="PF07533">
    <property type="entry name" value="BRK"/>
    <property type="match status" value="1"/>
</dbReference>
<evidence type="ECO:0000256" key="2">
    <source>
        <dbReference type="ARBA" id="ARBA00007025"/>
    </source>
</evidence>
<dbReference type="FunFam" id="3.40.5.120:FF:000001">
    <property type="entry name" value="probable global transcription activator SNF2L2 isoform X1"/>
    <property type="match status" value="1"/>
</dbReference>
<keyword evidence="5" id="KW-0539">Nucleus</keyword>
<evidence type="ECO:0000259" key="8">
    <source>
        <dbReference type="SMART" id="SM00592"/>
    </source>
</evidence>
<evidence type="ECO:0000256" key="1">
    <source>
        <dbReference type="ARBA" id="ARBA00004123"/>
    </source>
</evidence>
<sequence>MRLLNVITLLATVSLAMVDGDGEGTSAIGPDGEPMDESSQTSELPVKVIQTETGKVLQGTDAPKSGQLEAWLEMNPGYEVAPRSDSEESSSEFEEEDEEEGAKAERKEEIEERKIIDPSGIEEFVADPTDIILSAIQVDDEYSVPTGQTSTASYYGAAHAVIERVEKQSTLLINGTLKHYQVHTHTHIHTHTHTHTHILACNDY</sequence>
<evidence type="ECO:0000256" key="5">
    <source>
        <dbReference type="ARBA" id="ARBA00023242"/>
    </source>
</evidence>
<dbReference type="SMART" id="SM00592">
    <property type="entry name" value="BRK"/>
    <property type="match status" value="1"/>
</dbReference>
<evidence type="ECO:0000256" key="3">
    <source>
        <dbReference type="ARBA" id="ARBA00023015"/>
    </source>
</evidence>
<feature type="signal peptide" evidence="7">
    <location>
        <begin position="1"/>
        <end position="16"/>
    </location>
</feature>
<gene>
    <name evidence="10" type="primary">LOC104952452</name>
</gene>
<dbReference type="KEGG" id="ncc:104952452"/>
<dbReference type="GeneID" id="104952452"/>
<dbReference type="SUPFAM" id="SSF160481">
    <property type="entry name" value="BRK domain-like"/>
    <property type="match status" value="1"/>
</dbReference>
<organism evidence="9 10">
    <name type="scientific">Notothenia coriiceps</name>
    <name type="common">black rockcod</name>
    <dbReference type="NCBI Taxonomy" id="8208"/>
    <lineage>
        <taxon>Eukaryota</taxon>
        <taxon>Metazoa</taxon>
        <taxon>Chordata</taxon>
        <taxon>Craniata</taxon>
        <taxon>Vertebrata</taxon>
        <taxon>Euteleostomi</taxon>
        <taxon>Actinopterygii</taxon>
        <taxon>Neopterygii</taxon>
        <taxon>Teleostei</taxon>
        <taxon>Neoteleostei</taxon>
        <taxon>Acanthomorphata</taxon>
        <taxon>Eupercaria</taxon>
        <taxon>Perciformes</taxon>
        <taxon>Notothenioidei</taxon>
        <taxon>Nototheniidae</taxon>
        <taxon>Notothenia</taxon>
    </lineage>
</organism>
<evidence type="ECO:0000256" key="6">
    <source>
        <dbReference type="SAM" id="MobiDB-lite"/>
    </source>
</evidence>
<accession>A0A6I9NIW5</accession>
<feature type="region of interest" description="Disordered" evidence="6">
    <location>
        <begin position="76"/>
        <end position="111"/>
    </location>
</feature>
<dbReference type="RefSeq" id="XP_010777579.1">
    <property type="nucleotide sequence ID" value="XM_010779277.1"/>
</dbReference>
<dbReference type="Gene3D" id="3.40.5.120">
    <property type="match status" value="1"/>
</dbReference>
<comment type="subcellular location">
    <subcellularLocation>
        <location evidence="1">Nucleus</location>
    </subcellularLocation>
</comment>
<keyword evidence="3" id="KW-0805">Transcription regulation</keyword>